<protein>
    <submittedName>
        <fullName evidence="1 3">Uncharacterized protein</fullName>
    </submittedName>
</protein>
<evidence type="ECO:0000313" key="3">
    <source>
        <dbReference type="WBParaSite" id="TTAC_0001018201-mRNA-1"/>
    </source>
</evidence>
<evidence type="ECO:0000313" key="1">
    <source>
        <dbReference type="EMBL" id="VDM35147.1"/>
    </source>
</evidence>
<proteinExistence type="predicted"/>
<gene>
    <name evidence="1" type="ORF">TTAC_LOCUS10167</name>
</gene>
<accession>A0A0R3X9F7</accession>
<organism evidence="3">
    <name type="scientific">Hydatigena taeniaeformis</name>
    <name type="common">Feline tapeworm</name>
    <name type="synonym">Taenia taeniaeformis</name>
    <dbReference type="NCBI Taxonomy" id="6205"/>
    <lineage>
        <taxon>Eukaryota</taxon>
        <taxon>Metazoa</taxon>
        <taxon>Spiralia</taxon>
        <taxon>Lophotrochozoa</taxon>
        <taxon>Platyhelminthes</taxon>
        <taxon>Cestoda</taxon>
        <taxon>Eucestoda</taxon>
        <taxon>Cyclophyllidea</taxon>
        <taxon>Taeniidae</taxon>
        <taxon>Hydatigera</taxon>
    </lineage>
</organism>
<name>A0A0R3X9F7_HYDTA</name>
<evidence type="ECO:0000313" key="2">
    <source>
        <dbReference type="Proteomes" id="UP000274429"/>
    </source>
</evidence>
<dbReference type="Proteomes" id="UP000274429">
    <property type="component" value="Unassembled WGS sequence"/>
</dbReference>
<dbReference type="EMBL" id="UYWX01021381">
    <property type="protein sequence ID" value="VDM35147.1"/>
    <property type="molecule type" value="Genomic_DNA"/>
</dbReference>
<reference evidence="1 2" key="2">
    <citation type="submission" date="2018-11" db="EMBL/GenBank/DDBJ databases">
        <authorList>
            <consortium name="Pathogen Informatics"/>
        </authorList>
    </citation>
    <scope>NUCLEOTIDE SEQUENCE [LARGE SCALE GENOMIC DNA]</scope>
</reference>
<dbReference type="STRING" id="6205.A0A0R3X9F7"/>
<dbReference type="AlphaFoldDB" id="A0A0R3X9F7"/>
<sequence>MTSGDSKAFHVVRPTDSLHSEGVVCTSRKYSIKIVLTVICIADEDYSPSSFTAVAADNGDGNPTSLPITSEAGIAQLDDDVTVTTTDSASVGGRTSICHGDDSDQCRRPQMYTSELKTLRMVENAPYELLRLPDDFLFPVVVSANILRYDP</sequence>
<reference evidence="3" key="1">
    <citation type="submission" date="2017-02" db="UniProtKB">
        <authorList>
            <consortium name="WormBaseParasite"/>
        </authorList>
    </citation>
    <scope>IDENTIFICATION</scope>
</reference>
<keyword evidence="2" id="KW-1185">Reference proteome</keyword>
<dbReference type="WBParaSite" id="TTAC_0001018201-mRNA-1">
    <property type="protein sequence ID" value="TTAC_0001018201-mRNA-1"/>
    <property type="gene ID" value="TTAC_0001018201"/>
</dbReference>
<dbReference type="OrthoDB" id="10539592at2759"/>